<dbReference type="Pfam" id="PF18995">
    <property type="entry name" value="PRT6_C"/>
    <property type="match status" value="1"/>
</dbReference>
<feature type="region of interest" description="Disordered" evidence="11">
    <location>
        <begin position="1535"/>
        <end position="1559"/>
    </location>
</feature>
<keyword evidence="4 10" id="KW-0479">Metal-binding</keyword>
<evidence type="ECO:0000256" key="6">
    <source>
        <dbReference type="ARBA" id="ARBA00022786"/>
    </source>
</evidence>
<protein>
    <recommendedName>
        <fullName evidence="10">E3 ubiquitin-protein ligase</fullName>
        <ecNumber evidence="10">2.3.2.27</ecNumber>
    </recommendedName>
</protein>
<accession>A0AA36D0I1</accession>
<keyword evidence="3 10" id="KW-0808">Transferase</keyword>
<dbReference type="EC" id="2.3.2.27" evidence="10"/>
<dbReference type="GO" id="GO:0071596">
    <property type="term" value="P:ubiquitin-dependent protein catabolic process via the N-end rule pathway"/>
    <property type="evidence" value="ECO:0007669"/>
    <property type="project" value="UniProtKB-UniRule"/>
</dbReference>
<comment type="pathway">
    <text evidence="2 10">Protein modification; protein ubiquitination.</text>
</comment>
<keyword evidence="14" id="KW-1185">Reference proteome</keyword>
<evidence type="ECO:0000256" key="10">
    <source>
        <dbReference type="RuleBase" id="RU366018"/>
    </source>
</evidence>
<dbReference type="Gene3D" id="3.30.1390.10">
    <property type="match status" value="1"/>
</dbReference>
<evidence type="ECO:0000256" key="8">
    <source>
        <dbReference type="ARBA" id="ARBA00046341"/>
    </source>
</evidence>
<evidence type="ECO:0000256" key="5">
    <source>
        <dbReference type="ARBA" id="ARBA00022771"/>
    </source>
</evidence>
<dbReference type="FunFam" id="3.30.1390.10:FF:000010">
    <property type="entry name" value="E3 ubiquitin-protein ligase ubr-1"/>
    <property type="match status" value="1"/>
</dbReference>
<feature type="region of interest" description="Disordered" evidence="11">
    <location>
        <begin position="1015"/>
        <end position="1050"/>
    </location>
</feature>
<feature type="zinc finger region" description="UBR-type" evidence="9">
    <location>
        <begin position="91"/>
        <end position="189"/>
    </location>
</feature>
<feature type="region of interest" description="Disordered" evidence="11">
    <location>
        <begin position="1310"/>
        <end position="1333"/>
    </location>
</feature>
<sequence length="1934" mass="219441">MLTELVDATAQSDWPRVRDLLYAHWQNHCPKLYTPNPDSPWELSIDEQAINSAIFRPLAAAYVQNIETATASLLPLNEEAGTSPADRQPGQICGHVFKCGEATYSCKECAQDATCVLCRNCFNKSIHKAHKYTMHTSGGVGYCDCKRDFHRTTPFSTKGLPQELHTRLYGLTKVLLQYATNVLCWPHADSYPAVAVSNSDFSPAYQCVLFNDETHTYDNVIRALEIAVTCNHNQAKMLATIVDREGRSTVMASTKSSCERARDAIVQRTQRDMSRRTEKQGPLVVKVYESTFVAHQSNALQIFAWLNQQIEHFPPLGRIIGEVLMHEEVLVDGEQPERPGGVFGQDGREKLAERFMYNDCKLWKAARSCFQQMLMKTVLMHLDLKHLLSRMFLFLYDHLYVEFCDDDHEHDVSIISLTVQFFTVTSLARRLIAEEKAMVHIFQTLINHARSTDNVHYPVDHFDFSKRQFTAKFKRAMHMIRDVYYLVGQVPKPDEWTEELRNGFVCGVEAFLGFLKFMQGMDAVKRQVGEHQTWEQEWETAFNIQLRQQELISLIIQWALSDPVVHKRVFMMALDACANKMPPKEEKETGETKTYVKVGEFETVIPVFDILHGSVSIHQPFYRFLAALFNGDRELLYYVQQSERPGSPTEEEHFILTTLKKLDVNLYEPPLRIFVLCSQTASGLWRRNGFSVVNQIHNYYSPLCRTEMYDRDLRLLQVGAAMTPPVRFLLHVLCRYSLDKWADENFDGTPRSNEFGQKAEWEENSKCLVSLAEDLMHTLILITGERWIPGVGECTQEEELHRELIHVLASGPMQFSAINKRLAYGSHYEKISIEHAVKKVADFRKPTPATAGTFHLKKEMLEYYTPFFYHYSKTDMSQAELYQEKSRPKCERKAKSQDWALAAGAPPKLIPFMRFFRPVKEILSTTLLVRLHRVILERTAKRSRFSSDRLLHRTLFLIGMGLHEQFDDQENFGFLAAAEQEYLLEALEALNGKPEAHPHGELLAWTIQKYKEVERAQKTDSSHEAPPEDVQMAEVEDVEEAKKKRAARAQAMRTAALQKMQKLQKNFTDSMRKEQEGTASDSTADPELAERRLGDEDEDIITKLSDVDGFPVCIGPGRVRAEKIVPRIVKCILCQEEEPLDEKARPFVCAAFVQRSHLFSQTARSREYDLDVHLVNAALSVGIDASTCSHTMHFECYHNLADSLFQRDRARNRQQMLYSQKMIDTDSGEYLCPLCKRLSNTAMPLVPAMQFLKIDGFSENRPKLHEEFDEWVERLGQIVNAPPVKAAFKSHSRKRSHSERAINEMVKQTVERDPLSPGKIESAMSSSVPSVSSMNIADADSNEEFDRVRDRLEQGAAQAAEAVRALQAIVAPEEAAPASPGSPEASTRVIPKREFGTMLSSLPNTVIGMILRVPQTVVAKFIKRIVPFEKYEESVRAFTKYIIKARYDAKDLGDQVQGVISAIAVWKSTAHVTRSIAMALKQEGKPLFGALNTRQRDCILALSRLSALLSCNLQPFGTIIAQMLKVLLSPPPEPCTSRNVSETAPMSPSAVSSPTGESTTPASIFMKLTGLTPTRKEGKEANFNLLHVDMLSLAIELMMCIGWTWHGEKQSFSHVTPMRGLVPDGSLDELYILRLVALAHCFQIIATFQDDDPMETEDGESPTAERVRGLWSLVHRDVPLLNVRGLTERLNTGVLDLLRPIALVYFSISMTPPPEALKDPSVDELEPLSRYLGLPTSLVELLDGDSTDRLFDMWSAAMPPEAQIGDLVRQPVSPRLLVDLPDDFSDLINVAAKFRCPSIPLEEMTASVPTMCMVCSEVLCSQSYCCQKHVEKEVLGACQYHMLHCTGNSGIFLRIRESQVVLLASKTRGCLKAAPYVDEFGETDVGFRRGNPLHLNREQYNKLRQLWIHQGLMEEVVNQFDLDHRNYGYDWVHF</sequence>
<evidence type="ECO:0000256" key="1">
    <source>
        <dbReference type="ARBA" id="ARBA00000900"/>
    </source>
</evidence>
<dbReference type="EMBL" id="CATQJA010002653">
    <property type="protein sequence ID" value="CAJ0578381.1"/>
    <property type="molecule type" value="Genomic_DNA"/>
</dbReference>
<evidence type="ECO:0000256" key="4">
    <source>
        <dbReference type="ARBA" id="ARBA00022723"/>
    </source>
</evidence>
<dbReference type="InterPro" id="IPR014719">
    <property type="entry name" value="Ribosomal_bL12_C/ClpS-like"/>
</dbReference>
<evidence type="ECO:0000259" key="12">
    <source>
        <dbReference type="PROSITE" id="PS51157"/>
    </source>
</evidence>
<proteinExistence type="inferred from homology"/>
<dbReference type="PROSITE" id="PS51157">
    <property type="entry name" value="ZF_UBR"/>
    <property type="match status" value="1"/>
</dbReference>
<comment type="catalytic activity">
    <reaction evidence="1 10">
        <text>S-ubiquitinyl-[E2 ubiquitin-conjugating enzyme]-L-cysteine + [acceptor protein]-L-lysine = [E2 ubiquitin-conjugating enzyme]-L-cysteine + N(6)-ubiquitinyl-[acceptor protein]-L-lysine.</text>
        <dbReference type="EC" id="2.3.2.27"/>
    </reaction>
</comment>
<dbReference type="InterPro" id="IPR039164">
    <property type="entry name" value="UBR1-like"/>
</dbReference>
<reference evidence="13" key="1">
    <citation type="submission" date="2023-06" db="EMBL/GenBank/DDBJ databases">
        <authorList>
            <person name="Delattre M."/>
        </authorList>
    </citation>
    <scope>NUCLEOTIDE SEQUENCE</scope>
    <source>
        <strain evidence="13">AF72</strain>
    </source>
</reference>
<organism evidence="13 14">
    <name type="scientific">Mesorhabditis spiculigera</name>
    <dbReference type="NCBI Taxonomy" id="96644"/>
    <lineage>
        <taxon>Eukaryota</taxon>
        <taxon>Metazoa</taxon>
        <taxon>Ecdysozoa</taxon>
        <taxon>Nematoda</taxon>
        <taxon>Chromadorea</taxon>
        <taxon>Rhabditida</taxon>
        <taxon>Rhabditina</taxon>
        <taxon>Rhabditomorpha</taxon>
        <taxon>Rhabditoidea</taxon>
        <taxon>Rhabditidae</taxon>
        <taxon>Mesorhabditinae</taxon>
        <taxon>Mesorhabditis</taxon>
    </lineage>
</organism>
<evidence type="ECO:0000256" key="7">
    <source>
        <dbReference type="ARBA" id="ARBA00022833"/>
    </source>
</evidence>
<evidence type="ECO:0000256" key="3">
    <source>
        <dbReference type="ARBA" id="ARBA00022679"/>
    </source>
</evidence>
<dbReference type="PANTHER" id="PTHR21497:SF24">
    <property type="entry name" value="E3 UBIQUITIN-PROTEIN LIGASE UBR1"/>
    <property type="match status" value="1"/>
</dbReference>
<feature type="domain" description="UBR-type" evidence="12">
    <location>
        <begin position="91"/>
        <end position="189"/>
    </location>
</feature>
<dbReference type="InterPro" id="IPR055194">
    <property type="entry name" value="UBR1-like_WH"/>
</dbReference>
<feature type="compositionally biased region" description="Polar residues" evidence="11">
    <location>
        <begin position="1536"/>
        <end position="1559"/>
    </location>
</feature>
<gene>
    <name evidence="13" type="ORF">MSPICULIGERA_LOCUS16639</name>
</gene>
<evidence type="ECO:0000313" key="13">
    <source>
        <dbReference type="EMBL" id="CAJ0578381.1"/>
    </source>
</evidence>
<feature type="compositionally biased region" description="Basic and acidic residues" evidence="11">
    <location>
        <begin position="1015"/>
        <end position="1026"/>
    </location>
</feature>
<feature type="non-terminal residue" evidence="13">
    <location>
        <position position="1"/>
    </location>
</feature>
<dbReference type="InterPro" id="IPR044046">
    <property type="entry name" value="E3_ligase_UBR-like_C"/>
</dbReference>
<keyword evidence="5 10" id="KW-0863">Zinc-finger</keyword>
<comment type="function">
    <text evidence="10">Ubiquitin ligase protein which is a component of the N-end rule pathway. Recognizes and binds to proteins bearing specific N-terminal residues that are destabilizing according to the N-end rule, leading to their ubiquitination and subsequent degradation.</text>
</comment>
<dbReference type="InterPro" id="IPR036390">
    <property type="entry name" value="WH_DNA-bd_sf"/>
</dbReference>
<evidence type="ECO:0000256" key="9">
    <source>
        <dbReference type="PROSITE-ProRule" id="PRU00508"/>
    </source>
</evidence>
<dbReference type="GO" id="GO:0000151">
    <property type="term" value="C:ubiquitin ligase complex"/>
    <property type="evidence" value="ECO:0007669"/>
    <property type="project" value="TreeGrafter"/>
</dbReference>
<comment type="caution">
    <text evidence="13">The sequence shown here is derived from an EMBL/GenBank/DDBJ whole genome shotgun (WGS) entry which is preliminary data.</text>
</comment>
<feature type="region of interest" description="Disordered" evidence="11">
    <location>
        <begin position="1068"/>
        <end position="1096"/>
    </location>
</feature>
<keyword evidence="7 10" id="KW-0862">Zinc</keyword>
<evidence type="ECO:0000313" key="14">
    <source>
        <dbReference type="Proteomes" id="UP001177023"/>
    </source>
</evidence>
<keyword evidence="6 10" id="KW-0833">Ubl conjugation pathway</keyword>
<dbReference type="GO" id="GO:0016567">
    <property type="term" value="P:protein ubiquitination"/>
    <property type="evidence" value="ECO:0007669"/>
    <property type="project" value="UniProtKB-UniRule"/>
</dbReference>
<dbReference type="GO" id="GO:0008270">
    <property type="term" value="F:zinc ion binding"/>
    <property type="evidence" value="ECO:0007669"/>
    <property type="project" value="UniProtKB-UniRule"/>
</dbReference>
<dbReference type="SMART" id="SM00396">
    <property type="entry name" value="ZnF_UBR1"/>
    <property type="match status" value="1"/>
</dbReference>
<comment type="similarity">
    <text evidence="8 10">Belongs to the E3 ubiquitin-protein ligase UBR1-like family.</text>
</comment>
<dbReference type="GO" id="GO:0061630">
    <property type="term" value="F:ubiquitin protein ligase activity"/>
    <property type="evidence" value="ECO:0007669"/>
    <property type="project" value="UniProtKB-UniRule"/>
</dbReference>
<dbReference type="SUPFAM" id="SSF46785">
    <property type="entry name" value="Winged helix' DNA-binding domain"/>
    <property type="match status" value="1"/>
</dbReference>
<evidence type="ECO:0000256" key="11">
    <source>
        <dbReference type="SAM" id="MobiDB-lite"/>
    </source>
</evidence>
<evidence type="ECO:0000256" key="2">
    <source>
        <dbReference type="ARBA" id="ARBA00004906"/>
    </source>
</evidence>
<dbReference type="Pfam" id="PF02207">
    <property type="entry name" value="zf-UBR"/>
    <property type="match status" value="1"/>
</dbReference>
<dbReference type="InterPro" id="IPR003126">
    <property type="entry name" value="Znf_UBR"/>
</dbReference>
<dbReference type="InterPro" id="IPR003769">
    <property type="entry name" value="ClpS_core"/>
</dbReference>
<dbReference type="PANTHER" id="PTHR21497">
    <property type="entry name" value="UBIQUITIN LIGASE E3 ALPHA-RELATED"/>
    <property type="match status" value="1"/>
</dbReference>
<dbReference type="CDD" id="cd19672">
    <property type="entry name" value="UBR-box_UBR1_like"/>
    <property type="match status" value="1"/>
</dbReference>
<dbReference type="GO" id="GO:0005737">
    <property type="term" value="C:cytoplasm"/>
    <property type="evidence" value="ECO:0007669"/>
    <property type="project" value="TreeGrafter"/>
</dbReference>
<name>A0AA36D0I1_9BILA</name>
<dbReference type="Pfam" id="PF22960">
    <property type="entry name" value="WHD_UBR1"/>
    <property type="match status" value="1"/>
</dbReference>
<dbReference type="Proteomes" id="UP001177023">
    <property type="component" value="Unassembled WGS sequence"/>
</dbReference>
<dbReference type="Pfam" id="PF02617">
    <property type="entry name" value="ClpS"/>
    <property type="match status" value="1"/>
</dbReference>
<feature type="compositionally biased region" description="Low complexity" evidence="11">
    <location>
        <begin position="1322"/>
        <end position="1333"/>
    </location>
</feature>
<dbReference type="SUPFAM" id="SSF54736">
    <property type="entry name" value="ClpS-like"/>
    <property type="match status" value="1"/>
</dbReference>
<dbReference type="Gene3D" id="2.10.110.30">
    <property type="match status" value="1"/>
</dbReference>